<dbReference type="PANTHER" id="PTHR34821:SF2">
    <property type="entry name" value="INNER MEMBRANE PROTEIN YDCZ"/>
    <property type="match status" value="1"/>
</dbReference>
<dbReference type="GO" id="GO:0005886">
    <property type="term" value="C:plasma membrane"/>
    <property type="evidence" value="ECO:0007669"/>
    <property type="project" value="TreeGrafter"/>
</dbReference>
<comment type="caution">
    <text evidence="1">The sequence shown here is derived from an EMBL/GenBank/DDBJ whole genome shotgun (WGS) entry which is preliminary data.</text>
</comment>
<protein>
    <submittedName>
        <fullName evidence="1">DMT family transporter</fullName>
    </submittedName>
</protein>
<dbReference type="AlphaFoldDB" id="A0A0M0A835"/>
<dbReference type="Proteomes" id="UP000486903">
    <property type="component" value="Unassembled WGS sequence"/>
</dbReference>
<proteinExistence type="predicted"/>
<evidence type="ECO:0000313" key="1">
    <source>
        <dbReference type="EMBL" id="NFV25479.1"/>
    </source>
</evidence>
<dbReference type="EMBL" id="SXFB01000002">
    <property type="protein sequence ID" value="NFV25479.1"/>
    <property type="molecule type" value="Genomic_DNA"/>
</dbReference>
<sequence length="140" mass="15399">MYNLLSLLIGVLIAFMIVCNGELSAGVGNYSSLVIIHILGYLALVIIMLYKKIKIPFKMHLPLYLYSAGALSIFTILFNNITFSIIGVSLPVALGLLGQTLTSMVFDQYGLLGMQKIKFNKKKLIGITIITIGVCIMTFF</sequence>
<reference evidence="1 2" key="1">
    <citation type="submission" date="2019-04" db="EMBL/GenBank/DDBJ databases">
        <title>Genome sequencing of Clostridium botulinum Groups I-IV and Clostridium butyricum.</title>
        <authorList>
            <person name="Brunt J."/>
            <person name="Van Vliet A.H.M."/>
            <person name="Stringer S.C."/>
            <person name="Carter A.T."/>
            <person name="Peck M.W."/>
        </authorList>
    </citation>
    <scope>NUCLEOTIDE SEQUENCE [LARGE SCALE GENOMIC DNA]</scope>
    <source>
        <strain evidence="1 2">BL81</strain>
    </source>
</reference>
<evidence type="ECO:0000313" key="2">
    <source>
        <dbReference type="Proteomes" id="UP000486903"/>
    </source>
</evidence>
<dbReference type="RefSeq" id="WP_003369569.1">
    <property type="nucleotide sequence ID" value="NZ_JACBBA010000002.1"/>
</dbReference>
<name>A0A0M0A835_CLOBO</name>
<accession>A0A0M0A835</accession>
<dbReference type="Pfam" id="PF04657">
    <property type="entry name" value="DMT_YdcZ"/>
    <property type="match status" value="1"/>
</dbReference>
<dbReference type="InterPro" id="IPR006750">
    <property type="entry name" value="YdcZ"/>
</dbReference>
<organism evidence="1 2">
    <name type="scientific">Clostridium botulinum</name>
    <dbReference type="NCBI Taxonomy" id="1491"/>
    <lineage>
        <taxon>Bacteria</taxon>
        <taxon>Bacillati</taxon>
        <taxon>Bacillota</taxon>
        <taxon>Clostridia</taxon>
        <taxon>Eubacteriales</taxon>
        <taxon>Clostridiaceae</taxon>
        <taxon>Clostridium</taxon>
    </lineage>
</organism>
<gene>
    <name evidence="1" type="ORF">FDG31_04745</name>
</gene>
<dbReference type="PANTHER" id="PTHR34821">
    <property type="entry name" value="INNER MEMBRANE PROTEIN YDCZ"/>
    <property type="match status" value="1"/>
</dbReference>